<proteinExistence type="predicted"/>
<evidence type="ECO:0000259" key="1">
    <source>
        <dbReference type="Pfam" id="PF25298"/>
    </source>
</evidence>
<protein>
    <recommendedName>
        <fullName evidence="1">FP protein C-terminal domain-containing protein</fullName>
    </recommendedName>
</protein>
<keyword evidence="3" id="KW-1185">Reference proteome</keyword>
<organism evidence="2 3">
    <name type="scientific">Henosepilachna vigintioctopunctata</name>
    <dbReference type="NCBI Taxonomy" id="420089"/>
    <lineage>
        <taxon>Eukaryota</taxon>
        <taxon>Metazoa</taxon>
        <taxon>Ecdysozoa</taxon>
        <taxon>Arthropoda</taxon>
        <taxon>Hexapoda</taxon>
        <taxon>Insecta</taxon>
        <taxon>Pterygota</taxon>
        <taxon>Neoptera</taxon>
        <taxon>Endopterygota</taxon>
        <taxon>Coleoptera</taxon>
        <taxon>Polyphaga</taxon>
        <taxon>Cucujiformia</taxon>
        <taxon>Coccinelloidea</taxon>
        <taxon>Coccinellidae</taxon>
        <taxon>Epilachninae</taxon>
        <taxon>Epilachnini</taxon>
        <taxon>Henosepilachna</taxon>
    </lineage>
</organism>
<evidence type="ECO:0000313" key="3">
    <source>
        <dbReference type="Proteomes" id="UP001431783"/>
    </source>
</evidence>
<accession>A0AAW1TNE6</accession>
<sequence length="143" mass="16582">MKKDIENLNKEKQTNYEIGLKNNVIIYGLPVTTNSKDELKKVVKKITESQDVDMDKEEFECSVIGRVGVKQVKVEFKNREIKDAMMKAKKKNPLEQSQKSFNYKFARFSDGKILLRKEEDSPIIQVKSATILENLKPKSEEKK</sequence>
<dbReference type="Pfam" id="PF25298">
    <property type="entry name" value="Baculo_FP_2nd"/>
    <property type="match status" value="1"/>
</dbReference>
<evidence type="ECO:0000313" key="2">
    <source>
        <dbReference type="EMBL" id="KAK9869270.1"/>
    </source>
</evidence>
<feature type="domain" description="FP protein C-terminal" evidence="1">
    <location>
        <begin position="96"/>
        <end position="135"/>
    </location>
</feature>
<dbReference type="AlphaFoldDB" id="A0AAW1TNE6"/>
<dbReference type="InterPro" id="IPR057251">
    <property type="entry name" value="FP_C"/>
</dbReference>
<comment type="caution">
    <text evidence="2">The sequence shown here is derived from an EMBL/GenBank/DDBJ whole genome shotgun (WGS) entry which is preliminary data.</text>
</comment>
<dbReference type="EMBL" id="JARQZJ010000001">
    <property type="protein sequence ID" value="KAK9869270.1"/>
    <property type="molecule type" value="Genomic_DNA"/>
</dbReference>
<gene>
    <name evidence="2" type="ORF">WA026_003023</name>
</gene>
<reference evidence="2 3" key="1">
    <citation type="submission" date="2023-03" db="EMBL/GenBank/DDBJ databases">
        <title>Genome insight into feeding habits of ladybird beetles.</title>
        <authorList>
            <person name="Li H.-S."/>
            <person name="Huang Y.-H."/>
            <person name="Pang H."/>
        </authorList>
    </citation>
    <scope>NUCLEOTIDE SEQUENCE [LARGE SCALE GENOMIC DNA]</scope>
    <source>
        <strain evidence="2">SYSU_2023b</strain>
        <tissue evidence="2">Whole body</tissue>
    </source>
</reference>
<dbReference type="Proteomes" id="UP001431783">
    <property type="component" value="Unassembled WGS sequence"/>
</dbReference>
<name>A0AAW1TNE6_9CUCU</name>